<dbReference type="InterPro" id="IPR012674">
    <property type="entry name" value="Calycin"/>
</dbReference>
<evidence type="ECO:0000313" key="2">
    <source>
        <dbReference type="Proteomes" id="UP000434036"/>
    </source>
</evidence>
<dbReference type="EMBL" id="WUUQ01000001">
    <property type="protein sequence ID" value="MXQ72720.1"/>
    <property type="molecule type" value="Genomic_DNA"/>
</dbReference>
<comment type="caution">
    <text evidence="1">The sequence shown here is derived from an EMBL/GenBank/DDBJ whole genome shotgun (WGS) entry which is preliminary data.</text>
</comment>
<evidence type="ECO:0000313" key="1">
    <source>
        <dbReference type="EMBL" id="MXQ72720.1"/>
    </source>
</evidence>
<gene>
    <name evidence="1" type="ORF">GSF08_02010</name>
</gene>
<protein>
    <submittedName>
        <fullName evidence="1">DUF1934 family protein</fullName>
    </submittedName>
</protein>
<accession>A0A6N8U426</accession>
<reference evidence="1 2" key="1">
    <citation type="submission" date="2019-12" db="EMBL/GenBank/DDBJ databases">
        <authorList>
            <person name="Yang R."/>
        </authorList>
    </citation>
    <scope>NUCLEOTIDE SEQUENCE [LARGE SCALE GENOMIC DNA]</scope>
    <source>
        <strain evidence="1 2">DONG20-135</strain>
    </source>
</reference>
<dbReference type="RefSeq" id="WP_160624203.1">
    <property type="nucleotide sequence ID" value="NZ_WUUQ01000001.1"/>
</dbReference>
<keyword evidence="2" id="KW-1185">Reference proteome</keyword>
<sequence>MRKKLIVTSTERSSNVRNTLFNGIAEVVEDGENRKIIYRESDGTTEVTFTAHSDFAHLRRSGEMLTQLHFDQNTTQTVGSVTNELGYLELIIQTQTYICTRDVIAVEYAVLNENEVIESYRLIWKIKDISA</sequence>
<reference evidence="1 2" key="2">
    <citation type="submission" date="2020-01" db="EMBL/GenBank/DDBJ databases">
        <title>Clostridiaceae sp. nov. isolated from the gut of human by culturomics.</title>
        <authorList>
            <person name="Chang Y."/>
        </authorList>
    </citation>
    <scope>NUCLEOTIDE SEQUENCE [LARGE SCALE GENOMIC DNA]</scope>
    <source>
        <strain evidence="1 2">DONG20-135</strain>
    </source>
</reference>
<dbReference type="Proteomes" id="UP000434036">
    <property type="component" value="Unassembled WGS sequence"/>
</dbReference>
<proteinExistence type="predicted"/>
<dbReference type="AlphaFoldDB" id="A0A6N8U426"/>
<dbReference type="Gene3D" id="2.40.128.20">
    <property type="match status" value="1"/>
</dbReference>
<dbReference type="InterPro" id="IPR015231">
    <property type="entry name" value="DUF1934"/>
</dbReference>
<dbReference type="SUPFAM" id="SSF50814">
    <property type="entry name" value="Lipocalins"/>
    <property type="match status" value="1"/>
</dbReference>
<dbReference type="Pfam" id="PF09148">
    <property type="entry name" value="DUF1934"/>
    <property type="match status" value="1"/>
</dbReference>
<name>A0A6N8U426_9FIRM</name>
<organism evidence="1 2">
    <name type="scientific">Copranaerobaculum intestinale</name>
    <dbReference type="NCBI Taxonomy" id="2692629"/>
    <lineage>
        <taxon>Bacteria</taxon>
        <taxon>Bacillati</taxon>
        <taxon>Bacillota</taxon>
        <taxon>Erysipelotrichia</taxon>
        <taxon>Erysipelotrichales</taxon>
        <taxon>Erysipelotrichaceae</taxon>
        <taxon>Copranaerobaculum</taxon>
    </lineage>
</organism>